<keyword evidence="1" id="KW-0472">Membrane</keyword>
<dbReference type="EMBL" id="SHNN01000002">
    <property type="protein sequence ID" value="MCX2980906.1"/>
    <property type="molecule type" value="Genomic_DNA"/>
</dbReference>
<protein>
    <submittedName>
        <fullName evidence="2">Uncharacterized protein</fullName>
    </submittedName>
</protein>
<gene>
    <name evidence="2" type="ORF">EYC98_08520</name>
</gene>
<keyword evidence="1" id="KW-0812">Transmembrane</keyword>
<dbReference type="Gene3D" id="1.20.1730.10">
    <property type="entry name" value="Sodium/glucose cotransporter"/>
    <property type="match status" value="1"/>
</dbReference>
<evidence type="ECO:0000313" key="3">
    <source>
        <dbReference type="Proteomes" id="UP001143362"/>
    </source>
</evidence>
<dbReference type="InterPro" id="IPR038377">
    <property type="entry name" value="Na/Glc_symporter_sf"/>
</dbReference>
<name>A0ABT3TF21_9GAMM</name>
<evidence type="ECO:0000256" key="1">
    <source>
        <dbReference type="SAM" id="Phobius"/>
    </source>
</evidence>
<dbReference type="Proteomes" id="UP001143362">
    <property type="component" value="Unassembled WGS sequence"/>
</dbReference>
<organism evidence="2 3">
    <name type="scientific">Candidatus Litorirhabdus singularis</name>
    <dbReference type="NCBI Taxonomy" id="2518993"/>
    <lineage>
        <taxon>Bacteria</taxon>
        <taxon>Pseudomonadati</taxon>
        <taxon>Pseudomonadota</taxon>
        <taxon>Gammaproteobacteria</taxon>
        <taxon>Cellvibrionales</taxon>
        <taxon>Halieaceae</taxon>
        <taxon>Candidatus Litorirhabdus</taxon>
    </lineage>
</organism>
<keyword evidence="1" id="KW-1133">Transmembrane helix</keyword>
<accession>A0ABT3TF21</accession>
<proteinExistence type="predicted"/>
<feature type="transmembrane region" description="Helical" evidence="1">
    <location>
        <begin position="119"/>
        <end position="137"/>
    </location>
</feature>
<feature type="transmembrane region" description="Helical" evidence="1">
    <location>
        <begin position="58"/>
        <end position="78"/>
    </location>
</feature>
<sequence length="141" mass="15736">MLEILSKIGSFFVGAKLGCYGLGFYSKHATERGVLIGVAAGFISLWALEVWADVAWPWYCAIGGFVTVAVGWAASVLLDGWQQHYHPYTVKGQATLFAEENRPLKQDGWYLLPGKVDPWAYGLLVFFVLSLLGLWLFQYLI</sequence>
<feature type="transmembrane region" description="Helical" evidence="1">
    <location>
        <begin position="33"/>
        <end position="51"/>
    </location>
</feature>
<keyword evidence="3" id="KW-1185">Reference proteome</keyword>
<reference evidence="2" key="1">
    <citation type="submission" date="2019-02" db="EMBL/GenBank/DDBJ databases">
        <authorList>
            <person name="Li S.-H."/>
        </authorList>
    </citation>
    <scope>NUCLEOTIDE SEQUENCE</scope>
    <source>
        <strain evidence="2">IMCC14734</strain>
    </source>
</reference>
<comment type="caution">
    <text evidence="2">The sequence shown here is derived from an EMBL/GenBank/DDBJ whole genome shotgun (WGS) entry which is preliminary data.</text>
</comment>
<evidence type="ECO:0000313" key="2">
    <source>
        <dbReference type="EMBL" id="MCX2980906.1"/>
    </source>
</evidence>